<evidence type="ECO:0000313" key="15">
    <source>
        <dbReference type="Proteomes" id="UP001235712"/>
    </source>
</evidence>
<dbReference type="PANTHER" id="PTHR45436:SF5">
    <property type="entry name" value="SENSOR HISTIDINE KINASE TRCS"/>
    <property type="match status" value="1"/>
</dbReference>
<keyword evidence="10 11" id="KW-0472">Membrane</keyword>
<dbReference type="GO" id="GO:0004673">
    <property type="term" value="F:protein histidine kinase activity"/>
    <property type="evidence" value="ECO:0007669"/>
    <property type="project" value="UniProtKB-EC"/>
</dbReference>
<evidence type="ECO:0000256" key="1">
    <source>
        <dbReference type="ARBA" id="ARBA00000085"/>
    </source>
</evidence>
<dbReference type="CDD" id="cd00082">
    <property type="entry name" value="HisKA"/>
    <property type="match status" value="1"/>
</dbReference>
<dbReference type="Pfam" id="PF00512">
    <property type="entry name" value="HisKA"/>
    <property type="match status" value="1"/>
</dbReference>
<evidence type="ECO:0000259" key="12">
    <source>
        <dbReference type="PROSITE" id="PS50109"/>
    </source>
</evidence>
<evidence type="ECO:0000256" key="9">
    <source>
        <dbReference type="ARBA" id="ARBA00023012"/>
    </source>
</evidence>
<comment type="subcellular location">
    <subcellularLocation>
        <location evidence="2">Cell membrane</location>
    </subcellularLocation>
</comment>
<dbReference type="SMART" id="SM00388">
    <property type="entry name" value="HisKA"/>
    <property type="match status" value="1"/>
</dbReference>
<feature type="domain" description="HAMP" evidence="13">
    <location>
        <begin position="192"/>
        <end position="245"/>
    </location>
</feature>
<evidence type="ECO:0000256" key="10">
    <source>
        <dbReference type="ARBA" id="ARBA00023136"/>
    </source>
</evidence>
<dbReference type="Gene3D" id="1.10.287.130">
    <property type="match status" value="1"/>
</dbReference>
<dbReference type="InterPro" id="IPR004358">
    <property type="entry name" value="Sig_transdc_His_kin-like_C"/>
</dbReference>
<keyword evidence="4" id="KW-0597">Phosphoprotein</keyword>
<keyword evidence="8 11" id="KW-1133">Transmembrane helix</keyword>
<keyword evidence="9" id="KW-0902">Two-component regulatory system</keyword>
<comment type="catalytic activity">
    <reaction evidence="1">
        <text>ATP + protein L-histidine = ADP + protein N-phospho-L-histidine.</text>
        <dbReference type="EC" id="2.7.13.3"/>
    </reaction>
</comment>
<dbReference type="Gene3D" id="6.10.340.10">
    <property type="match status" value="1"/>
</dbReference>
<dbReference type="InterPro" id="IPR003594">
    <property type="entry name" value="HATPase_dom"/>
</dbReference>
<dbReference type="Gene3D" id="3.30.565.10">
    <property type="entry name" value="Histidine kinase-like ATPase, C-terminal domain"/>
    <property type="match status" value="1"/>
</dbReference>
<dbReference type="Pfam" id="PF02518">
    <property type="entry name" value="HATPase_c"/>
    <property type="match status" value="1"/>
</dbReference>
<feature type="domain" description="Histidine kinase" evidence="12">
    <location>
        <begin position="253"/>
        <end position="466"/>
    </location>
</feature>
<dbReference type="SUPFAM" id="SSF47384">
    <property type="entry name" value="Homodimeric domain of signal transducing histidine kinase"/>
    <property type="match status" value="1"/>
</dbReference>
<dbReference type="PRINTS" id="PR00344">
    <property type="entry name" value="BCTRLSENSOR"/>
</dbReference>
<sequence>MTRLLRRWQAGIRTRLIAGFLLLCTLALAVSATITAYMVNGYIFDRSVEKLRDDAQRMGALTRSGPQVVNADQFDTVFGPPLGILGLDTGGEVLFSIGESDSRENELVRLTQDAAPYQVVVTDDDVAGVRVVTPGLRVGPVGDGETVDVASMVLVNDTDIDSETIWDFVYRMAAVTGVALVALFGLGLVVLRVGLRPLSQMVRSADAIARGSREERLPISDLGSETDRLAVAVNRAFDAQAEAEARARTFAADASHELRTPVATISGWLELYRQGGLPGAAVDQAFARIEDEVARIRLLVEELGLLARLDTGRPLDLEPLDLAQLAASIAEDSSIIYPDLDLIVESPPSLPVLGDAARLQQVLRNLVGNAVQHTPPGTRVRLVLTQAGPEARVAVTDDGPGIPAADLPRLFDRFWRAEASRSRDHGGSGLGLAIVQAIVRAHGGRVGVVSEVGTGTTVSLYLPTAPGGVRLSYHAHAGADQTE</sequence>
<comment type="caution">
    <text evidence="14">The sequence shown here is derived from an EMBL/GenBank/DDBJ whole genome shotgun (WGS) entry which is preliminary data.</text>
</comment>
<dbReference type="RefSeq" id="WP_307250052.1">
    <property type="nucleotide sequence ID" value="NZ_JAUSQZ010000001.1"/>
</dbReference>
<evidence type="ECO:0000256" key="6">
    <source>
        <dbReference type="ARBA" id="ARBA00022692"/>
    </source>
</evidence>
<dbReference type="InterPro" id="IPR005467">
    <property type="entry name" value="His_kinase_dom"/>
</dbReference>
<evidence type="ECO:0000256" key="2">
    <source>
        <dbReference type="ARBA" id="ARBA00004236"/>
    </source>
</evidence>
<dbReference type="InterPro" id="IPR036097">
    <property type="entry name" value="HisK_dim/P_sf"/>
</dbReference>
<evidence type="ECO:0000256" key="7">
    <source>
        <dbReference type="ARBA" id="ARBA00022777"/>
    </source>
</evidence>
<evidence type="ECO:0000256" key="11">
    <source>
        <dbReference type="SAM" id="Phobius"/>
    </source>
</evidence>
<evidence type="ECO:0000256" key="5">
    <source>
        <dbReference type="ARBA" id="ARBA00022679"/>
    </source>
</evidence>
<dbReference type="SMART" id="SM00304">
    <property type="entry name" value="HAMP"/>
    <property type="match status" value="1"/>
</dbReference>
<dbReference type="CDD" id="cd06225">
    <property type="entry name" value="HAMP"/>
    <property type="match status" value="1"/>
</dbReference>
<organism evidence="14 15">
    <name type="scientific">Kineosporia succinea</name>
    <dbReference type="NCBI Taxonomy" id="84632"/>
    <lineage>
        <taxon>Bacteria</taxon>
        <taxon>Bacillati</taxon>
        <taxon>Actinomycetota</taxon>
        <taxon>Actinomycetes</taxon>
        <taxon>Kineosporiales</taxon>
        <taxon>Kineosporiaceae</taxon>
        <taxon>Kineosporia</taxon>
    </lineage>
</organism>
<dbReference type="EC" id="2.7.13.3" evidence="3"/>
<reference evidence="14 15" key="1">
    <citation type="submission" date="2023-07" db="EMBL/GenBank/DDBJ databases">
        <title>Sequencing the genomes of 1000 actinobacteria strains.</title>
        <authorList>
            <person name="Klenk H.-P."/>
        </authorList>
    </citation>
    <scope>NUCLEOTIDE SEQUENCE [LARGE SCALE GENOMIC DNA]</scope>
    <source>
        <strain evidence="14 15">DSM 44388</strain>
    </source>
</reference>
<dbReference type="PROSITE" id="PS50109">
    <property type="entry name" value="HIS_KIN"/>
    <property type="match status" value="1"/>
</dbReference>
<dbReference type="InterPro" id="IPR003661">
    <property type="entry name" value="HisK_dim/P_dom"/>
</dbReference>
<feature type="transmembrane region" description="Helical" evidence="11">
    <location>
        <begin position="168"/>
        <end position="191"/>
    </location>
</feature>
<evidence type="ECO:0000256" key="8">
    <source>
        <dbReference type="ARBA" id="ARBA00022989"/>
    </source>
</evidence>
<dbReference type="Proteomes" id="UP001235712">
    <property type="component" value="Unassembled WGS sequence"/>
</dbReference>
<dbReference type="InterPro" id="IPR036890">
    <property type="entry name" value="HATPase_C_sf"/>
</dbReference>
<dbReference type="Pfam" id="PF00672">
    <property type="entry name" value="HAMP"/>
    <property type="match status" value="1"/>
</dbReference>
<dbReference type="PROSITE" id="PS50885">
    <property type="entry name" value="HAMP"/>
    <property type="match status" value="1"/>
</dbReference>
<gene>
    <name evidence="14" type="ORF">J2S57_006597</name>
</gene>
<dbReference type="PANTHER" id="PTHR45436">
    <property type="entry name" value="SENSOR HISTIDINE KINASE YKOH"/>
    <property type="match status" value="1"/>
</dbReference>
<keyword evidence="5 14" id="KW-0808">Transferase</keyword>
<evidence type="ECO:0000256" key="3">
    <source>
        <dbReference type="ARBA" id="ARBA00012438"/>
    </source>
</evidence>
<protein>
    <recommendedName>
        <fullName evidence="3">histidine kinase</fullName>
        <ecNumber evidence="3">2.7.13.3</ecNumber>
    </recommendedName>
</protein>
<evidence type="ECO:0000259" key="13">
    <source>
        <dbReference type="PROSITE" id="PS50885"/>
    </source>
</evidence>
<accession>A0ABT9PDQ0</accession>
<evidence type="ECO:0000256" key="4">
    <source>
        <dbReference type="ARBA" id="ARBA00022553"/>
    </source>
</evidence>
<keyword evidence="7 14" id="KW-0418">Kinase</keyword>
<evidence type="ECO:0000313" key="14">
    <source>
        <dbReference type="EMBL" id="MDP9830848.1"/>
    </source>
</evidence>
<keyword evidence="6 11" id="KW-0812">Transmembrane</keyword>
<keyword evidence="15" id="KW-1185">Reference proteome</keyword>
<dbReference type="InterPro" id="IPR003660">
    <property type="entry name" value="HAMP_dom"/>
</dbReference>
<dbReference type="EMBL" id="JAUSQZ010000001">
    <property type="protein sequence ID" value="MDP9830848.1"/>
    <property type="molecule type" value="Genomic_DNA"/>
</dbReference>
<dbReference type="SMART" id="SM00387">
    <property type="entry name" value="HATPase_c"/>
    <property type="match status" value="1"/>
</dbReference>
<name>A0ABT9PDQ0_9ACTN</name>
<dbReference type="SUPFAM" id="SSF55874">
    <property type="entry name" value="ATPase domain of HSP90 chaperone/DNA topoisomerase II/histidine kinase"/>
    <property type="match status" value="1"/>
</dbReference>
<proteinExistence type="predicted"/>
<dbReference type="InterPro" id="IPR050428">
    <property type="entry name" value="TCS_sensor_his_kinase"/>
</dbReference>
<dbReference type="CDD" id="cd00075">
    <property type="entry name" value="HATPase"/>
    <property type="match status" value="1"/>
</dbReference>